<evidence type="ECO:0000259" key="1">
    <source>
        <dbReference type="Pfam" id="PF08241"/>
    </source>
</evidence>
<keyword evidence="3" id="KW-1185">Reference proteome</keyword>
<accession>A0A7Y7E7M7</accession>
<dbReference type="InterPro" id="IPR013216">
    <property type="entry name" value="Methyltransf_11"/>
</dbReference>
<gene>
    <name evidence="2" type="ORF">HG542_12850</name>
</gene>
<dbReference type="EMBL" id="JABBXF010000025">
    <property type="protein sequence ID" value="NVK78556.1"/>
    <property type="molecule type" value="Genomic_DNA"/>
</dbReference>
<dbReference type="GO" id="GO:0017000">
    <property type="term" value="P:antibiotic biosynthetic process"/>
    <property type="evidence" value="ECO:0007669"/>
    <property type="project" value="UniProtKB-ARBA"/>
</dbReference>
<organism evidence="2 3">
    <name type="scientific">Streptomyces morookaense</name>
    <name type="common">Streptoverticillium morookaense</name>
    <dbReference type="NCBI Taxonomy" id="1970"/>
    <lineage>
        <taxon>Bacteria</taxon>
        <taxon>Bacillati</taxon>
        <taxon>Actinomycetota</taxon>
        <taxon>Actinomycetes</taxon>
        <taxon>Kitasatosporales</taxon>
        <taxon>Streptomycetaceae</taxon>
        <taxon>Streptomyces</taxon>
    </lineage>
</organism>
<feature type="domain" description="Methyltransferase type 11" evidence="1">
    <location>
        <begin position="54"/>
        <end position="149"/>
    </location>
</feature>
<name>A0A7Y7E7M7_STRMO</name>
<dbReference type="Pfam" id="PF08241">
    <property type="entry name" value="Methyltransf_11"/>
    <property type="match status" value="1"/>
</dbReference>
<dbReference type="Gene3D" id="3.40.50.150">
    <property type="entry name" value="Vaccinia Virus protein VP39"/>
    <property type="match status" value="1"/>
</dbReference>
<reference evidence="2 3" key="1">
    <citation type="submission" date="2020-04" db="EMBL/GenBank/DDBJ databases">
        <title>Draft Genome Sequence of Streptomyces morookaense DSM 40503, an 8-azaguanine-producing strain.</title>
        <authorList>
            <person name="Qi J."/>
            <person name="Gao J.-M."/>
        </authorList>
    </citation>
    <scope>NUCLEOTIDE SEQUENCE [LARGE SCALE GENOMIC DNA]</scope>
    <source>
        <strain evidence="2 3">DSM 40503</strain>
    </source>
</reference>
<dbReference type="InterPro" id="IPR029063">
    <property type="entry name" value="SAM-dependent_MTases_sf"/>
</dbReference>
<dbReference type="PANTHER" id="PTHR43861:SF1">
    <property type="entry name" value="TRANS-ACONITATE 2-METHYLTRANSFERASE"/>
    <property type="match status" value="1"/>
</dbReference>
<dbReference type="Proteomes" id="UP000587462">
    <property type="component" value="Unassembled WGS sequence"/>
</dbReference>
<keyword evidence="2" id="KW-0808">Transferase</keyword>
<dbReference type="CDD" id="cd02440">
    <property type="entry name" value="AdoMet_MTases"/>
    <property type="match status" value="1"/>
</dbReference>
<comment type="caution">
    <text evidence="2">The sequence shown here is derived from an EMBL/GenBank/DDBJ whole genome shotgun (WGS) entry which is preliminary data.</text>
</comment>
<evidence type="ECO:0000313" key="2">
    <source>
        <dbReference type="EMBL" id="NVK78556.1"/>
    </source>
</evidence>
<dbReference type="SUPFAM" id="SSF53335">
    <property type="entry name" value="S-adenosyl-L-methionine-dependent methyltransferases"/>
    <property type="match status" value="1"/>
</dbReference>
<dbReference type="PANTHER" id="PTHR43861">
    <property type="entry name" value="TRANS-ACONITATE 2-METHYLTRANSFERASE-RELATED"/>
    <property type="match status" value="1"/>
</dbReference>
<protein>
    <submittedName>
        <fullName evidence="2">Class I SAM-dependent methyltransferase</fullName>
    </submittedName>
</protein>
<dbReference type="GO" id="GO:0032259">
    <property type="term" value="P:methylation"/>
    <property type="evidence" value="ECO:0007669"/>
    <property type="project" value="UniProtKB-KW"/>
</dbReference>
<dbReference type="GO" id="GO:0008757">
    <property type="term" value="F:S-adenosylmethionine-dependent methyltransferase activity"/>
    <property type="evidence" value="ECO:0007669"/>
    <property type="project" value="InterPro"/>
</dbReference>
<keyword evidence="2" id="KW-0489">Methyltransferase</keyword>
<sequence length="214" mass="22905">MEAVAAAWERYAAGRAPRRTMNAVGATTWLNWTQYPDHGPSESLLGSVHGRRVLELGCGTGCNLAHLATLGADCVGIDIAPGQRAKAEARWGDLPGLTFRTAEATEFLAGHPDSFDVVLSIFGPVWFTDPAILLPLVRQSLSPGGVFAFSHRPARPDQEPRGALSEARAVSRWDYSARQWAALLSSARFTDITAEIIGPPAGECEGTLVVRAGR</sequence>
<dbReference type="AlphaFoldDB" id="A0A7Y7E7M7"/>
<evidence type="ECO:0000313" key="3">
    <source>
        <dbReference type="Proteomes" id="UP000587462"/>
    </source>
</evidence>
<proteinExistence type="predicted"/>